<dbReference type="EC" id="2.3.2.27" evidence="3"/>
<dbReference type="SUPFAM" id="SSF48371">
    <property type="entry name" value="ARM repeat"/>
    <property type="match status" value="1"/>
</dbReference>
<dbReference type="OrthoDB" id="7537227at2759"/>
<feature type="region of interest" description="Disordered" evidence="8">
    <location>
        <begin position="337"/>
        <end position="395"/>
    </location>
</feature>
<keyword evidence="4" id="KW-0808">Transferase</keyword>
<dbReference type="EMBL" id="LFYR01000624">
    <property type="protein sequence ID" value="KMZ72555.1"/>
    <property type="molecule type" value="Genomic_DNA"/>
</dbReference>
<feature type="repeat" description="ARM" evidence="7">
    <location>
        <begin position="584"/>
        <end position="626"/>
    </location>
</feature>
<dbReference type="SMART" id="SM00504">
    <property type="entry name" value="Ubox"/>
    <property type="match status" value="1"/>
</dbReference>
<dbReference type="FunFam" id="3.30.40.10:FF:000562">
    <property type="entry name" value="RING-type E3 ubiquitin transferase"/>
    <property type="match status" value="1"/>
</dbReference>
<dbReference type="AlphaFoldDB" id="A0A0K9PWD6"/>
<keyword evidence="5" id="KW-0677">Repeat</keyword>
<evidence type="ECO:0000256" key="7">
    <source>
        <dbReference type="PROSITE-ProRule" id="PRU00259"/>
    </source>
</evidence>
<dbReference type="InterPro" id="IPR058678">
    <property type="entry name" value="ARM_PUB"/>
</dbReference>
<dbReference type="PANTHER" id="PTHR23315:SF7">
    <property type="entry name" value="U-BOX DOMAIN-CONTAINING PROTEIN 4"/>
    <property type="match status" value="1"/>
</dbReference>
<evidence type="ECO:0000256" key="2">
    <source>
        <dbReference type="ARBA" id="ARBA00004906"/>
    </source>
</evidence>
<dbReference type="InterPro" id="IPR057314">
    <property type="entry name" value="PUB2-4-like_N"/>
</dbReference>
<feature type="compositionally biased region" description="Polar residues" evidence="8">
    <location>
        <begin position="343"/>
        <end position="365"/>
    </location>
</feature>
<dbReference type="SUPFAM" id="SSF57850">
    <property type="entry name" value="RING/U-box"/>
    <property type="match status" value="1"/>
</dbReference>
<protein>
    <recommendedName>
        <fullName evidence="3">RING-type E3 ubiquitin transferase</fullName>
        <ecNumber evidence="3">2.3.2.27</ecNumber>
    </recommendedName>
</protein>
<reference evidence="11" key="1">
    <citation type="journal article" date="2016" name="Nature">
        <title>The genome of the seagrass Zostera marina reveals angiosperm adaptation to the sea.</title>
        <authorList>
            <person name="Olsen J.L."/>
            <person name="Rouze P."/>
            <person name="Verhelst B."/>
            <person name="Lin Y.-C."/>
            <person name="Bayer T."/>
            <person name="Collen J."/>
            <person name="Dattolo E."/>
            <person name="De Paoli E."/>
            <person name="Dittami S."/>
            <person name="Maumus F."/>
            <person name="Michel G."/>
            <person name="Kersting A."/>
            <person name="Lauritano C."/>
            <person name="Lohaus R."/>
            <person name="Toepel M."/>
            <person name="Tonon T."/>
            <person name="Vanneste K."/>
            <person name="Amirebrahimi M."/>
            <person name="Brakel J."/>
            <person name="Bostroem C."/>
            <person name="Chovatia M."/>
            <person name="Grimwood J."/>
            <person name="Jenkins J.W."/>
            <person name="Jueterbock A."/>
            <person name="Mraz A."/>
            <person name="Stam W.T."/>
            <person name="Tice H."/>
            <person name="Bornberg-Bauer E."/>
            <person name="Green P.J."/>
            <person name="Pearson G.A."/>
            <person name="Procaccini G."/>
            <person name="Duarte C.M."/>
            <person name="Schmutz J."/>
            <person name="Reusch T.B.H."/>
            <person name="Van de Peer Y."/>
        </authorList>
    </citation>
    <scope>NUCLEOTIDE SEQUENCE [LARGE SCALE GENOMIC DNA]</scope>
    <source>
        <strain evidence="11">cv. Finnish</strain>
    </source>
</reference>
<evidence type="ECO:0000256" key="6">
    <source>
        <dbReference type="ARBA" id="ARBA00022786"/>
    </source>
</evidence>
<dbReference type="UniPathway" id="UPA00143"/>
<feature type="repeat" description="ARM" evidence="7">
    <location>
        <begin position="502"/>
        <end position="544"/>
    </location>
</feature>
<dbReference type="OMA" id="FIWQIES"/>
<evidence type="ECO:0000259" key="9">
    <source>
        <dbReference type="PROSITE" id="PS51698"/>
    </source>
</evidence>
<gene>
    <name evidence="10" type="ORF">ZOSMA_161G00030</name>
</gene>
<dbReference type="InterPro" id="IPR013083">
    <property type="entry name" value="Znf_RING/FYVE/PHD"/>
</dbReference>
<organism evidence="10 11">
    <name type="scientific">Zostera marina</name>
    <name type="common">Eelgrass</name>
    <dbReference type="NCBI Taxonomy" id="29655"/>
    <lineage>
        <taxon>Eukaryota</taxon>
        <taxon>Viridiplantae</taxon>
        <taxon>Streptophyta</taxon>
        <taxon>Embryophyta</taxon>
        <taxon>Tracheophyta</taxon>
        <taxon>Spermatophyta</taxon>
        <taxon>Magnoliopsida</taxon>
        <taxon>Liliopsida</taxon>
        <taxon>Zosteraceae</taxon>
        <taxon>Zostera</taxon>
    </lineage>
</organism>
<dbReference type="PROSITE" id="PS50176">
    <property type="entry name" value="ARM_REPEAT"/>
    <property type="match status" value="3"/>
</dbReference>
<feature type="compositionally biased region" description="Low complexity" evidence="8">
    <location>
        <begin position="366"/>
        <end position="376"/>
    </location>
</feature>
<proteinExistence type="predicted"/>
<feature type="domain" description="U-box" evidence="9">
    <location>
        <begin position="230"/>
        <end position="304"/>
    </location>
</feature>
<evidence type="ECO:0000256" key="4">
    <source>
        <dbReference type="ARBA" id="ARBA00022679"/>
    </source>
</evidence>
<dbReference type="PROSITE" id="PS51698">
    <property type="entry name" value="U_BOX"/>
    <property type="match status" value="1"/>
</dbReference>
<accession>A0A0K9PWD6</accession>
<dbReference type="GO" id="GO:0005737">
    <property type="term" value="C:cytoplasm"/>
    <property type="evidence" value="ECO:0000318"/>
    <property type="project" value="GO_Central"/>
</dbReference>
<dbReference type="SMART" id="SM00185">
    <property type="entry name" value="ARM"/>
    <property type="match status" value="5"/>
</dbReference>
<dbReference type="InterPro" id="IPR000225">
    <property type="entry name" value="Armadillo"/>
</dbReference>
<dbReference type="GO" id="GO:0005634">
    <property type="term" value="C:nucleus"/>
    <property type="evidence" value="ECO:0000318"/>
    <property type="project" value="GO_Central"/>
</dbReference>
<dbReference type="Pfam" id="PF04564">
    <property type="entry name" value="U-box"/>
    <property type="match status" value="1"/>
</dbReference>
<dbReference type="InterPro" id="IPR011989">
    <property type="entry name" value="ARM-like"/>
</dbReference>
<dbReference type="InterPro" id="IPR016024">
    <property type="entry name" value="ARM-type_fold"/>
</dbReference>
<evidence type="ECO:0000313" key="11">
    <source>
        <dbReference type="Proteomes" id="UP000036987"/>
    </source>
</evidence>
<evidence type="ECO:0000256" key="1">
    <source>
        <dbReference type="ARBA" id="ARBA00000900"/>
    </source>
</evidence>
<name>A0A0K9PWD6_ZOSMR</name>
<dbReference type="Pfam" id="PF25240">
    <property type="entry name" value="PUB2_N"/>
    <property type="match status" value="1"/>
</dbReference>
<dbReference type="Gene3D" id="3.30.40.10">
    <property type="entry name" value="Zinc/RING finger domain, C3HC4 (zinc finger)"/>
    <property type="match status" value="1"/>
</dbReference>
<comment type="pathway">
    <text evidence="2">Protein modification; protein ubiquitination.</text>
</comment>
<dbReference type="Pfam" id="PF25598">
    <property type="entry name" value="ARM_PUB"/>
    <property type="match status" value="1"/>
</dbReference>
<dbReference type="GO" id="GO:0061630">
    <property type="term" value="F:ubiquitin protein ligase activity"/>
    <property type="evidence" value="ECO:0007669"/>
    <property type="project" value="UniProtKB-EC"/>
</dbReference>
<dbReference type="PANTHER" id="PTHR23315">
    <property type="entry name" value="U BOX DOMAIN-CONTAINING"/>
    <property type="match status" value="1"/>
</dbReference>
<sequence length="745" mass="82204">MEMSHMKALLDSTSCFRFLSSSNTHAKINSDVPRRYYQQIGDLLQHFQPIIDGIISDDMIPSDQLSTLFQQLTSLINQALEQIQNWNHMSSKLYFVLQIEPLTTKLQTSMLAIGKSVEATDHIKNSVDKIQAMQYEDTSSFINNVILESIKGHSIQDTTNTENLDKIANPLNLLTNTEFLMESVALANLKETVDDTKMEIEFVDSMFKLISHMHDCFIKKIQVKSINGVTLPMDFCCPLSLRIMCDPVIVASGQTYERGFIKKWLELGFSICPKTRQVLGHTNLIPNYTVKALIANWCEINHVKLPDSFLPNGMDENSKCTTNSNGKMINISSSEEQLRGLGNKNSDTMCEVSTTQTEKQSDITCRSSNASDISSSDSRERKKEDKTPQPVVHSSIDAECEMPISKNAPSSSQQTPMALIGDYQSRLKNQTIWRRPSQRISPRISSSLESHPDFSVLDNQVRKLIEELKTDSIDAQRTILTELLTLTRQKNMENILVIANCGAIKPLVSNLLSPDLKIQEIVVTLLLNLSLSDNNKTAIAKADAVEPLIHVLKTGTPEARQNSAATLCSLSVIEENKIKIGRSGAIDPLVELLGNGDARGKKDASTALYNLSLYPEHKARIVQAGAVKHLVDLMDSATGMVDMAVALLSNLATIPNGRSEIGHNSGIPMLVEVVELGSPKGKENAAAALLQLCTNSNKFCSIVLQEGAVPPLAALSQCGTPRAKEKAHSLLNHFRSQRHANIGRS</sequence>
<dbReference type="CDD" id="cd16664">
    <property type="entry name" value="RING-Ubox_PUB"/>
    <property type="match status" value="1"/>
</dbReference>
<evidence type="ECO:0000256" key="8">
    <source>
        <dbReference type="SAM" id="MobiDB-lite"/>
    </source>
</evidence>
<dbReference type="InterPro" id="IPR045210">
    <property type="entry name" value="RING-Ubox_PUB"/>
</dbReference>
<comment type="catalytic activity">
    <reaction evidence="1">
        <text>S-ubiquitinyl-[E2 ubiquitin-conjugating enzyme]-L-cysteine + [acceptor protein]-L-lysine = [E2 ubiquitin-conjugating enzyme]-L-cysteine + N(6)-ubiquitinyl-[acceptor protein]-L-lysine.</text>
        <dbReference type="EC" id="2.3.2.27"/>
    </reaction>
</comment>
<dbReference type="Gene3D" id="1.25.10.10">
    <property type="entry name" value="Leucine-rich Repeat Variant"/>
    <property type="match status" value="1"/>
</dbReference>
<feature type="compositionally biased region" description="Basic and acidic residues" evidence="8">
    <location>
        <begin position="377"/>
        <end position="387"/>
    </location>
</feature>
<evidence type="ECO:0000313" key="10">
    <source>
        <dbReference type="EMBL" id="KMZ72555.1"/>
    </source>
</evidence>
<dbReference type="InterPro" id="IPR003613">
    <property type="entry name" value="Ubox_domain"/>
</dbReference>
<feature type="repeat" description="ARM" evidence="7">
    <location>
        <begin position="625"/>
        <end position="666"/>
    </location>
</feature>
<dbReference type="Proteomes" id="UP000036987">
    <property type="component" value="Unassembled WGS sequence"/>
</dbReference>
<dbReference type="FunFam" id="1.25.10.10:FF:000082">
    <property type="entry name" value="RING-type E3 ubiquitin transferase"/>
    <property type="match status" value="1"/>
</dbReference>
<comment type="caution">
    <text evidence="10">The sequence shown here is derived from an EMBL/GenBank/DDBJ whole genome shotgun (WGS) entry which is preliminary data.</text>
</comment>
<dbReference type="GO" id="GO:0016567">
    <property type="term" value="P:protein ubiquitination"/>
    <property type="evidence" value="ECO:0007669"/>
    <property type="project" value="UniProtKB-UniPathway"/>
</dbReference>
<evidence type="ECO:0000256" key="5">
    <source>
        <dbReference type="ARBA" id="ARBA00022737"/>
    </source>
</evidence>
<keyword evidence="11" id="KW-1185">Reference proteome</keyword>
<evidence type="ECO:0000256" key="3">
    <source>
        <dbReference type="ARBA" id="ARBA00012483"/>
    </source>
</evidence>
<keyword evidence="6" id="KW-0833">Ubl conjugation pathway</keyword>